<organism evidence="2 3">
    <name type="scientific">Alkalicoccobacillus gibsonii</name>
    <dbReference type="NCBI Taxonomy" id="79881"/>
    <lineage>
        <taxon>Bacteria</taxon>
        <taxon>Bacillati</taxon>
        <taxon>Bacillota</taxon>
        <taxon>Bacilli</taxon>
        <taxon>Bacillales</taxon>
        <taxon>Bacillaceae</taxon>
        <taxon>Alkalicoccobacillus</taxon>
    </lineage>
</organism>
<feature type="domain" description="N-acetyltransferase" evidence="1">
    <location>
        <begin position="1"/>
        <end position="156"/>
    </location>
</feature>
<reference evidence="2 3" key="1">
    <citation type="submission" date="2024-03" db="EMBL/GenBank/DDBJ databases">
        <title>Bacilli Hybrid Assemblies.</title>
        <authorList>
            <person name="Kovac J."/>
        </authorList>
    </citation>
    <scope>NUCLEOTIDE SEQUENCE [LARGE SCALE GENOMIC DNA]</scope>
    <source>
        <strain evidence="2 3">FSL R7-0666</strain>
    </source>
</reference>
<dbReference type="PROSITE" id="PS51186">
    <property type="entry name" value="GNAT"/>
    <property type="match status" value="1"/>
</dbReference>
<proteinExistence type="predicted"/>
<evidence type="ECO:0000259" key="1">
    <source>
        <dbReference type="PROSITE" id="PS51186"/>
    </source>
</evidence>
<dbReference type="CDD" id="cd04301">
    <property type="entry name" value="NAT_SF"/>
    <property type="match status" value="1"/>
</dbReference>
<dbReference type="PANTHER" id="PTHR43072">
    <property type="entry name" value="N-ACETYLTRANSFERASE"/>
    <property type="match status" value="1"/>
</dbReference>
<dbReference type="InterPro" id="IPR016181">
    <property type="entry name" value="Acyl_CoA_acyltransferase"/>
</dbReference>
<dbReference type="RefSeq" id="WP_343129964.1">
    <property type="nucleotide sequence ID" value="NZ_JBCITK010000001.1"/>
</dbReference>
<evidence type="ECO:0000313" key="3">
    <source>
        <dbReference type="Proteomes" id="UP001418796"/>
    </source>
</evidence>
<name>A0ABU9VGB1_9BACI</name>
<dbReference type="Gene3D" id="3.40.630.30">
    <property type="match status" value="1"/>
</dbReference>
<dbReference type="InterPro" id="IPR017255">
    <property type="entry name" value="AcTrfase_GNAT_prd"/>
</dbReference>
<dbReference type="InterPro" id="IPR000182">
    <property type="entry name" value="GNAT_dom"/>
</dbReference>
<dbReference type="PIRSF" id="PIRSF037663">
    <property type="entry name" value="Acetyltransf_GNAT_prd"/>
    <property type="match status" value="1"/>
</dbReference>
<gene>
    <name evidence="2" type="ORF">MKY91_07305</name>
</gene>
<dbReference type="SUPFAM" id="SSF55729">
    <property type="entry name" value="Acyl-CoA N-acyltransferases (Nat)"/>
    <property type="match status" value="1"/>
</dbReference>
<dbReference type="Proteomes" id="UP001418796">
    <property type="component" value="Unassembled WGS sequence"/>
</dbReference>
<keyword evidence="3" id="KW-1185">Reference proteome</keyword>
<accession>A0ABU9VGB1</accession>
<sequence>MEIRTLQISDQQPIISVLNEWWGGREMAHMLPALFFHHFNQTSFISEENGEMVGFLIGFLSQTHPSEVYIHFVGVHPNYRNQKIGQALYRHFFQKVQKEGRSIVRCITSPQNKDSIAYHQRMGFTICSGDALIDGIQVHTNYDGAGSDRVVFEKKL</sequence>
<dbReference type="EMBL" id="JBCITK010000001">
    <property type="protein sequence ID" value="MEN0642951.1"/>
    <property type="molecule type" value="Genomic_DNA"/>
</dbReference>
<dbReference type="Pfam" id="PF00583">
    <property type="entry name" value="Acetyltransf_1"/>
    <property type="match status" value="1"/>
</dbReference>
<protein>
    <submittedName>
        <fullName evidence="2">GNAT family N-acetyltransferase</fullName>
    </submittedName>
</protein>
<comment type="caution">
    <text evidence="2">The sequence shown here is derived from an EMBL/GenBank/DDBJ whole genome shotgun (WGS) entry which is preliminary data.</text>
</comment>
<evidence type="ECO:0000313" key="2">
    <source>
        <dbReference type="EMBL" id="MEN0642951.1"/>
    </source>
</evidence>
<dbReference type="PANTHER" id="PTHR43072:SF36">
    <property type="entry name" value="RIBOSOMAL-PROTEIN-ALANINE ACETYLTRANSFERASE"/>
    <property type="match status" value="1"/>
</dbReference>